<dbReference type="KEGG" id="psco:LY89DRAFT_559112"/>
<dbReference type="InParanoid" id="A0A194WXC0"/>
<proteinExistence type="predicted"/>
<evidence type="ECO:0000313" key="1">
    <source>
        <dbReference type="EMBL" id="KUJ12628.1"/>
    </source>
</evidence>
<dbReference type="PANTHER" id="PTHR37315:SF1">
    <property type="entry name" value="UPF0311 PROTEIN BLR7842"/>
    <property type="match status" value="1"/>
</dbReference>
<dbReference type="Pfam" id="PF11578">
    <property type="entry name" value="DUF3237"/>
    <property type="match status" value="1"/>
</dbReference>
<sequence length="133" mass="14158">PKPPTFTYLYSSNVTLGPTIDYGAGPRGHRVAIPITGGTLSGPRIKGNFINLGADWGAIDNLGVFNPDTRYGILTDDGANIYIQTSGPTQKDGHTHLRMIFETAANSTYSWLNEIVAVGILTGGSGYVSIDAW</sequence>
<dbReference type="Gene3D" id="2.40.160.20">
    <property type="match status" value="1"/>
</dbReference>
<dbReference type="AlphaFoldDB" id="A0A194WXC0"/>
<dbReference type="PANTHER" id="PTHR37315">
    <property type="entry name" value="UPF0311 PROTEIN BLR7842"/>
    <property type="match status" value="1"/>
</dbReference>
<name>A0A194WXC0_MOLSC</name>
<accession>A0A194WXC0</accession>
<dbReference type="GeneID" id="28818158"/>
<protein>
    <submittedName>
        <fullName evidence="1">Uncharacterized protein</fullName>
    </submittedName>
</protein>
<dbReference type="STRING" id="149040.A0A194WXC0"/>
<dbReference type="Proteomes" id="UP000070700">
    <property type="component" value="Unassembled WGS sequence"/>
</dbReference>
<dbReference type="InterPro" id="IPR020915">
    <property type="entry name" value="UPF0311"/>
</dbReference>
<feature type="non-terminal residue" evidence="1">
    <location>
        <position position="1"/>
    </location>
</feature>
<dbReference type="EMBL" id="KQ947424">
    <property type="protein sequence ID" value="KUJ12628.1"/>
    <property type="molecule type" value="Genomic_DNA"/>
</dbReference>
<gene>
    <name evidence="1" type="ORF">LY89DRAFT_559112</name>
</gene>
<dbReference type="RefSeq" id="XP_018066983.1">
    <property type="nucleotide sequence ID" value="XM_018208432.1"/>
</dbReference>
<keyword evidence="2" id="KW-1185">Reference proteome</keyword>
<reference evidence="1 2" key="1">
    <citation type="submission" date="2015-10" db="EMBL/GenBank/DDBJ databases">
        <title>Full genome of DAOMC 229536 Phialocephala scopiformis, a fungal endophyte of spruce producing the potent anti-insectan compound rugulosin.</title>
        <authorList>
            <consortium name="DOE Joint Genome Institute"/>
            <person name="Walker A.K."/>
            <person name="Frasz S.L."/>
            <person name="Seifert K.A."/>
            <person name="Miller J.D."/>
            <person name="Mondo S.J."/>
            <person name="Labutti K."/>
            <person name="Lipzen A."/>
            <person name="Dockter R."/>
            <person name="Kennedy M."/>
            <person name="Grigoriev I.V."/>
            <person name="Spatafora J.W."/>
        </authorList>
    </citation>
    <scope>NUCLEOTIDE SEQUENCE [LARGE SCALE GENOMIC DNA]</scope>
    <source>
        <strain evidence="1 2">CBS 120377</strain>
    </source>
</reference>
<organism evidence="1 2">
    <name type="scientific">Mollisia scopiformis</name>
    <name type="common">Conifer needle endophyte fungus</name>
    <name type="synonym">Phialocephala scopiformis</name>
    <dbReference type="NCBI Taxonomy" id="149040"/>
    <lineage>
        <taxon>Eukaryota</taxon>
        <taxon>Fungi</taxon>
        <taxon>Dikarya</taxon>
        <taxon>Ascomycota</taxon>
        <taxon>Pezizomycotina</taxon>
        <taxon>Leotiomycetes</taxon>
        <taxon>Helotiales</taxon>
        <taxon>Mollisiaceae</taxon>
        <taxon>Mollisia</taxon>
    </lineage>
</organism>
<dbReference type="OrthoDB" id="2544694at2759"/>
<evidence type="ECO:0000313" key="2">
    <source>
        <dbReference type="Proteomes" id="UP000070700"/>
    </source>
</evidence>
<feature type="non-terminal residue" evidence="1">
    <location>
        <position position="133"/>
    </location>
</feature>